<sequence length="358" mass="38784">MGMLPPAVTHTHNGAWKHRRVALVAVLLAALGAAPGHVRAGETFTNPLLPSGPDPWVAQHDGTYYYTNTLGDRIALWKTRDMGRLAQAPVTVVWRAPASGPGSASVWAAELHFLDGKWYLYFTAADKAHDDDAHRHLYVLENASPDPTTGHWISRGALKTGYNGIDGTVFQLRGKLYFVYSAYVGDHSDLVIAPMSNPWTLAAPQVDIAHPTYAWEMQGGRKILEGPEFLKGPTGKLFLSYSASACWSDHYALGLLSAAADADPLDPASWHKSPQPVFAESPANGVYAPGHNGFFKSPDGKQTWIIYHANGGPNWKCGPRRSPRMQQVHWRADGTPDFGVPVKAGVPLAVPSGQTAKP</sequence>
<dbReference type="AlphaFoldDB" id="A0A1I4D386"/>
<feature type="site" description="Important for catalytic activity, responsible for pKa modulation of the active site Glu and correct orientation of both the proton donor and substrate" evidence="6">
    <location>
        <position position="166"/>
    </location>
</feature>
<gene>
    <name evidence="8" type="ORF">SAMN05192579_10834</name>
</gene>
<evidence type="ECO:0000256" key="1">
    <source>
        <dbReference type="ARBA" id="ARBA00009865"/>
    </source>
</evidence>
<evidence type="ECO:0000256" key="3">
    <source>
        <dbReference type="ARBA" id="ARBA00022801"/>
    </source>
</evidence>
<keyword evidence="4 7" id="KW-0326">Glycosidase</keyword>
<protein>
    <submittedName>
        <fullName evidence="8">Beta-xylosidase, GH43 family</fullName>
    </submittedName>
</protein>
<organism evidence="8 9">
    <name type="scientific">Rhodanobacter glycinis</name>
    <dbReference type="NCBI Taxonomy" id="582702"/>
    <lineage>
        <taxon>Bacteria</taxon>
        <taxon>Pseudomonadati</taxon>
        <taxon>Pseudomonadota</taxon>
        <taxon>Gammaproteobacteria</taxon>
        <taxon>Lysobacterales</taxon>
        <taxon>Rhodanobacteraceae</taxon>
        <taxon>Rhodanobacter</taxon>
    </lineage>
</organism>
<evidence type="ECO:0000256" key="7">
    <source>
        <dbReference type="RuleBase" id="RU361187"/>
    </source>
</evidence>
<evidence type="ECO:0000313" key="8">
    <source>
        <dbReference type="EMBL" id="SFK87443.1"/>
    </source>
</evidence>
<evidence type="ECO:0000256" key="5">
    <source>
        <dbReference type="PIRSR" id="PIRSR606710-1"/>
    </source>
</evidence>
<dbReference type="PANTHER" id="PTHR43817:SF1">
    <property type="entry name" value="HYDROLASE, FAMILY 43, PUTATIVE (AFU_ORTHOLOGUE AFUA_3G01660)-RELATED"/>
    <property type="match status" value="1"/>
</dbReference>
<evidence type="ECO:0000313" key="9">
    <source>
        <dbReference type="Proteomes" id="UP000198725"/>
    </source>
</evidence>
<dbReference type="InterPro" id="IPR016828">
    <property type="entry name" value="Alpha-L-arabinofuranosidase"/>
</dbReference>
<dbReference type="PANTHER" id="PTHR43817">
    <property type="entry name" value="GLYCOSYL HYDROLASE"/>
    <property type="match status" value="1"/>
</dbReference>
<feature type="active site" description="Proton acceptor" evidence="5">
    <location>
        <position position="54"/>
    </location>
</feature>
<feature type="active site" description="Proton donor" evidence="5">
    <location>
        <position position="225"/>
    </location>
</feature>
<dbReference type="SUPFAM" id="SSF75005">
    <property type="entry name" value="Arabinanase/levansucrase/invertase"/>
    <property type="match status" value="1"/>
</dbReference>
<dbReference type="EMBL" id="FOSR01000008">
    <property type="protein sequence ID" value="SFK87443.1"/>
    <property type="molecule type" value="Genomic_DNA"/>
</dbReference>
<comment type="similarity">
    <text evidence="1 7">Belongs to the glycosyl hydrolase 43 family.</text>
</comment>
<reference evidence="9" key="1">
    <citation type="submission" date="2016-10" db="EMBL/GenBank/DDBJ databases">
        <authorList>
            <person name="Varghese N."/>
            <person name="Submissions S."/>
        </authorList>
    </citation>
    <scope>NUCLEOTIDE SEQUENCE [LARGE SCALE GENOMIC DNA]</scope>
    <source>
        <strain evidence="9">MO64</strain>
    </source>
</reference>
<keyword evidence="2" id="KW-0732">Signal</keyword>
<dbReference type="InterPro" id="IPR023296">
    <property type="entry name" value="Glyco_hydro_beta-prop_sf"/>
</dbReference>
<dbReference type="Pfam" id="PF04616">
    <property type="entry name" value="Glyco_hydro_43"/>
    <property type="match status" value="1"/>
</dbReference>
<proteinExistence type="inferred from homology"/>
<dbReference type="GO" id="GO:0005975">
    <property type="term" value="P:carbohydrate metabolic process"/>
    <property type="evidence" value="ECO:0007669"/>
    <property type="project" value="InterPro"/>
</dbReference>
<evidence type="ECO:0000256" key="6">
    <source>
        <dbReference type="PIRSR" id="PIRSR606710-2"/>
    </source>
</evidence>
<dbReference type="InterPro" id="IPR006710">
    <property type="entry name" value="Glyco_hydro_43"/>
</dbReference>
<dbReference type="GO" id="GO:0004553">
    <property type="term" value="F:hydrolase activity, hydrolyzing O-glycosyl compounds"/>
    <property type="evidence" value="ECO:0007669"/>
    <property type="project" value="InterPro"/>
</dbReference>
<dbReference type="Proteomes" id="UP000198725">
    <property type="component" value="Unassembled WGS sequence"/>
</dbReference>
<dbReference type="PIRSF" id="PIRSF025414">
    <property type="entry name" value="Alpha-L-arabinofuranosidase"/>
    <property type="match status" value="1"/>
</dbReference>
<accession>A0A1I4D386</accession>
<name>A0A1I4D386_9GAMM</name>
<evidence type="ECO:0000256" key="4">
    <source>
        <dbReference type="ARBA" id="ARBA00023295"/>
    </source>
</evidence>
<dbReference type="CDD" id="cd18820">
    <property type="entry name" value="GH43_LbAraf43-like"/>
    <property type="match status" value="1"/>
</dbReference>
<dbReference type="Gene3D" id="2.115.10.20">
    <property type="entry name" value="Glycosyl hydrolase domain, family 43"/>
    <property type="match status" value="1"/>
</dbReference>
<keyword evidence="3 7" id="KW-0378">Hydrolase</keyword>
<keyword evidence="9" id="KW-1185">Reference proteome</keyword>
<evidence type="ECO:0000256" key="2">
    <source>
        <dbReference type="ARBA" id="ARBA00022729"/>
    </source>
</evidence>